<comment type="caution">
    <text evidence="1">The sequence shown here is derived from an EMBL/GenBank/DDBJ whole genome shotgun (WGS) entry which is preliminary data.</text>
</comment>
<sequence>MRRDKLNDRYRFWQFQLDSMFLTSRISNFPKLNDLGSSNCAHFGTKKAS</sequence>
<evidence type="ECO:0000313" key="1">
    <source>
        <dbReference type="EMBL" id="KAK9134680.1"/>
    </source>
</evidence>
<gene>
    <name evidence="1" type="ORF">Syun_014010</name>
</gene>
<dbReference type="EMBL" id="JBBNAF010000006">
    <property type="protein sequence ID" value="KAK9134680.1"/>
    <property type="molecule type" value="Genomic_DNA"/>
</dbReference>
<accession>A0AAP0PBD7</accession>
<proteinExistence type="predicted"/>
<dbReference type="AlphaFoldDB" id="A0AAP0PBD7"/>
<dbReference type="Proteomes" id="UP001420932">
    <property type="component" value="Unassembled WGS sequence"/>
</dbReference>
<protein>
    <submittedName>
        <fullName evidence="1">Uncharacterized protein</fullName>
    </submittedName>
</protein>
<name>A0AAP0PBD7_9MAGN</name>
<reference evidence="1 2" key="1">
    <citation type="submission" date="2024-01" db="EMBL/GenBank/DDBJ databases">
        <title>Genome assemblies of Stephania.</title>
        <authorList>
            <person name="Yang L."/>
        </authorList>
    </citation>
    <scope>NUCLEOTIDE SEQUENCE [LARGE SCALE GENOMIC DNA]</scope>
    <source>
        <strain evidence="1">YNDBR</strain>
        <tissue evidence="1">Leaf</tissue>
    </source>
</reference>
<organism evidence="1 2">
    <name type="scientific">Stephania yunnanensis</name>
    <dbReference type="NCBI Taxonomy" id="152371"/>
    <lineage>
        <taxon>Eukaryota</taxon>
        <taxon>Viridiplantae</taxon>
        <taxon>Streptophyta</taxon>
        <taxon>Embryophyta</taxon>
        <taxon>Tracheophyta</taxon>
        <taxon>Spermatophyta</taxon>
        <taxon>Magnoliopsida</taxon>
        <taxon>Ranunculales</taxon>
        <taxon>Menispermaceae</taxon>
        <taxon>Menispermoideae</taxon>
        <taxon>Cissampelideae</taxon>
        <taxon>Stephania</taxon>
    </lineage>
</organism>
<evidence type="ECO:0000313" key="2">
    <source>
        <dbReference type="Proteomes" id="UP001420932"/>
    </source>
</evidence>
<keyword evidence="2" id="KW-1185">Reference proteome</keyword>